<proteinExistence type="predicted"/>
<dbReference type="AlphaFoldDB" id="A0A7J7LXA6"/>
<name>A0A7J7LXA6_9MAGN</name>
<reference evidence="2 3" key="1">
    <citation type="journal article" date="2020" name="IScience">
        <title>Genome Sequencing of the Endangered Kingdonia uniflora (Circaeasteraceae, Ranunculales) Reveals Potential Mechanisms of Evolutionary Specialization.</title>
        <authorList>
            <person name="Sun Y."/>
            <person name="Deng T."/>
            <person name="Zhang A."/>
            <person name="Moore M.J."/>
            <person name="Landis J.B."/>
            <person name="Lin N."/>
            <person name="Zhang H."/>
            <person name="Zhang X."/>
            <person name="Huang J."/>
            <person name="Zhang X."/>
            <person name="Sun H."/>
            <person name="Wang H."/>
        </authorList>
    </citation>
    <scope>NUCLEOTIDE SEQUENCE [LARGE SCALE GENOMIC DNA]</scope>
    <source>
        <strain evidence="2">TB1705</strain>
        <tissue evidence="2">Leaf</tissue>
    </source>
</reference>
<evidence type="ECO:0000256" key="1">
    <source>
        <dbReference type="SAM" id="MobiDB-lite"/>
    </source>
</evidence>
<protein>
    <submittedName>
        <fullName evidence="2">Uncharacterized protein</fullName>
    </submittedName>
</protein>
<keyword evidence="3" id="KW-1185">Reference proteome</keyword>
<gene>
    <name evidence="2" type="ORF">GIB67_009576</name>
</gene>
<dbReference type="Proteomes" id="UP000541444">
    <property type="component" value="Unassembled WGS sequence"/>
</dbReference>
<comment type="caution">
    <text evidence="2">The sequence shown here is derived from an EMBL/GenBank/DDBJ whole genome shotgun (WGS) entry which is preliminary data.</text>
</comment>
<evidence type="ECO:0000313" key="3">
    <source>
        <dbReference type="Proteomes" id="UP000541444"/>
    </source>
</evidence>
<organism evidence="2 3">
    <name type="scientific">Kingdonia uniflora</name>
    <dbReference type="NCBI Taxonomy" id="39325"/>
    <lineage>
        <taxon>Eukaryota</taxon>
        <taxon>Viridiplantae</taxon>
        <taxon>Streptophyta</taxon>
        <taxon>Embryophyta</taxon>
        <taxon>Tracheophyta</taxon>
        <taxon>Spermatophyta</taxon>
        <taxon>Magnoliopsida</taxon>
        <taxon>Ranunculales</taxon>
        <taxon>Circaeasteraceae</taxon>
        <taxon>Kingdonia</taxon>
    </lineage>
</organism>
<sequence length="57" mass="6376">MAQPGSVLTVPRAQQNMRSCGVHARAANMHKPSSRARRASRIIPRMLERYPDNPGYS</sequence>
<evidence type="ECO:0000313" key="2">
    <source>
        <dbReference type="EMBL" id="KAF6147184.1"/>
    </source>
</evidence>
<accession>A0A7J7LXA6</accession>
<feature type="region of interest" description="Disordered" evidence="1">
    <location>
        <begin position="1"/>
        <end position="38"/>
    </location>
</feature>
<dbReference type="EMBL" id="JACGCM010001935">
    <property type="protein sequence ID" value="KAF6147184.1"/>
    <property type="molecule type" value="Genomic_DNA"/>
</dbReference>